<dbReference type="EMBL" id="CP128355">
    <property type="protein sequence ID" value="XAF70625.1"/>
    <property type="molecule type" value="Genomic_DNA"/>
</dbReference>
<protein>
    <submittedName>
        <fullName evidence="5">Metalloregulator ArsR/SmtB family transcription factor</fullName>
    </submittedName>
</protein>
<dbReference type="RefSeq" id="WP_251518165.1">
    <property type="nucleotide sequence ID" value="NZ_CP128355.1"/>
</dbReference>
<evidence type="ECO:0000256" key="2">
    <source>
        <dbReference type="ARBA" id="ARBA00023125"/>
    </source>
</evidence>
<dbReference type="InterPro" id="IPR051011">
    <property type="entry name" value="Metal_resp_trans_reg"/>
</dbReference>
<dbReference type="PROSITE" id="PS50987">
    <property type="entry name" value="HTH_ARSR_2"/>
    <property type="match status" value="1"/>
</dbReference>
<dbReference type="SMART" id="SM00418">
    <property type="entry name" value="HTH_ARSR"/>
    <property type="match status" value="1"/>
</dbReference>
<dbReference type="Pfam" id="PF01022">
    <property type="entry name" value="HTH_5"/>
    <property type="match status" value="1"/>
</dbReference>
<organism evidence="5 6">
    <name type="scientific">Staphylococcus hsinchuensis</name>
    <dbReference type="NCBI Taxonomy" id="3051183"/>
    <lineage>
        <taxon>Bacteria</taxon>
        <taxon>Bacillati</taxon>
        <taxon>Bacillota</taxon>
        <taxon>Bacilli</taxon>
        <taxon>Bacillales</taxon>
        <taxon>Staphylococcaceae</taxon>
        <taxon>Staphylococcus</taxon>
    </lineage>
</organism>
<accession>A0ABZ3EDF7</accession>
<dbReference type="PRINTS" id="PR00778">
    <property type="entry name" value="HTHARSR"/>
</dbReference>
<evidence type="ECO:0000256" key="1">
    <source>
        <dbReference type="ARBA" id="ARBA00023015"/>
    </source>
</evidence>
<proteinExistence type="predicted"/>
<keyword evidence="2" id="KW-0238">DNA-binding</keyword>
<dbReference type="PANTHER" id="PTHR43132:SF6">
    <property type="entry name" value="HTH-TYPE TRANSCRIPTIONAL REPRESSOR CZRA"/>
    <property type="match status" value="1"/>
</dbReference>
<evidence type="ECO:0000313" key="6">
    <source>
        <dbReference type="Proteomes" id="UP001436297"/>
    </source>
</evidence>
<dbReference type="InterPro" id="IPR036390">
    <property type="entry name" value="WH_DNA-bd_sf"/>
</dbReference>
<keyword evidence="1" id="KW-0805">Transcription regulation</keyword>
<dbReference type="PANTHER" id="PTHR43132">
    <property type="entry name" value="ARSENICAL RESISTANCE OPERON REPRESSOR ARSR-RELATED"/>
    <property type="match status" value="1"/>
</dbReference>
<dbReference type="SUPFAM" id="SSF46785">
    <property type="entry name" value="Winged helix' DNA-binding domain"/>
    <property type="match status" value="1"/>
</dbReference>
<gene>
    <name evidence="5" type="ORF">QQM35_00430</name>
</gene>
<dbReference type="InterPro" id="IPR036388">
    <property type="entry name" value="WH-like_DNA-bd_sf"/>
</dbReference>
<evidence type="ECO:0000313" key="5">
    <source>
        <dbReference type="EMBL" id="XAF70625.1"/>
    </source>
</evidence>
<dbReference type="NCBIfam" id="NF033788">
    <property type="entry name" value="HTH_metalloreg"/>
    <property type="match status" value="1"/>
</dbReference>
<dbReference type="Gene3D" id="1.10.10.10">
    <property type="entry name" value="Winged helix-like DNA-binding domain superfamily/Winged helix DNA-binding domain"/>
    <property type="match status" value="1"/>
</dbReference>
<dbReference type="InterPro" id="IPR001845">
    <property type="entry name" value="HTH_ArsR_DNA-bd_dom"/>
</dbReference>
<reference evidence="5 6" key="1">
    <citation type="journal article" date="2024" name="Pathogens">
        <title>Staphylococcus hsinchuensis sp. nov., Isolated from Soymilk.</title>
        <authorList>
            <person name="Wang Y.T."/>
            <person name="Lin Y.C."/>
            <person name="Hsieh Y.H."/>
            <person name="Lin Y.T."/>
            <person name="Hamada M."/>
            <person name="Chen C.C."/>
            <person name="Liou J.S."/>
            <person name="Lee A.Y."/>
            <person name="Zhang W.L."/>
            <person name="Chen Y.T."/>
            <person name="Huang C.H."/>
        </authorList>
    </citation>
    <scope>NUCLEOTIDE SEQUENCE [LARGE SCALE GENOMIC DNA]</scope>
    <source>
        <strain evidence="5 6">H164</strain>
    </source>
</reference>
<evidence type="ECO:0000259" key="4">
    <source>
        <dbReference type="PROSITE" id="PS50987"/>
    </source>
</evidence>
<keyword evidence="6" id="KW-1185">Reference proteome</keyword>
<dbReference type="CDD" id="cd00090">
    <property type="entry name" value="HTH_ARSR"/>
    <property type="match status" value="1"/>
</dbReference>
<dbReference type="InterPro" id="IPR011991">
    <property type="entry name" value="ArsR-like_HTH"/>
</dbReference>
<evidence type="ECO:0000256" key="3">
    <source>
        <dbReference type="ARBA" id="ARBA00023163"/>
    </source>
</evidence>
<name>A0ABZ3EDF7_9STAP</name>
<dbReference type="Proteomes" id="UP001436297">
    <property type="component" value="Chromosome"/>
</dbReference>
<sequence length="98" mass="10959">MAKELNPTTVDRVSEIFKALSDANRIRILHYLAEGNDSVGHIANALNLNQSNVSHQLRILKQAQLVKAERDGQTMIYSLDDTHVSTLLHQAIHHASHN</sequence>
<feature type="domain" description="HTH arsR-type" evidence="4">
    <location>
        <begin position="5"/>
        <end position="98"/>
    </location>
</feature>
<keyword evidence="3" id="KW-0804">Transcription</keyword>